<evidence type="ECO:0000313" key="1">
    <source>
        <dbReference type="EMBL" id="RVW13628.1"/>
    </source>
</evidence>
<dbReference type="EMBL" id="QGNW01002648">
    <property type="protein sequence ID" value="RVW13628.1"/>
    <property type="molecule type" value="Genomic_DNA"/>
</dbReference>
<gene>
    <name evidence="1" type="ORF">CK203_088809</name>
</gene>
<comment type="caution">
    <text evidence="1">The sequence shown here is derived from an EMBL/GenBank/DDBJ whole genome shotgun (WGS) entry which is preliminary data.</text>
</comment>
<evidence type="ECO:0000313" key="2">
    <source>
        <dbReference type="Proteomes" id="UP000288805"/>
    </source>
</evidence>
<organism evidence="1 2">
    <name type="scientific">Vitis vinifera</name>
    <name type="common">Grape</name>
    <dbReference type="NCBI Taxonomy" id="29760"/>
    <lineage>
        <taxon>Eukaryota</taxon>
        <taxon>Viridiplantae</taxon>
        <taxon>Streptophyta</taxon>
        <taxon>Embryophyta</taxon>
        <taxon>Tracheophyta</taxon>
        <taxon>Spermatophyta</taxon>
        <taxon>Magnoliopsida</taxon>
        <taxon>eudicotyledons</taxon>
        <taxon>Gunneridae</taxon>
        <taxon>Pentapetalae</taxon>
        <taxon>rosids</taxon>
        <taxon>Vitales</taxon>
        <taxon>Vitaceae</taxon>
        <taxon>Viteae</taxon>
        <taxon>Vitis</taxon>
    </lineage>
</organism>
<reference evidence="1 2" key="1">
    <citation type="journal article" date="2018" name="PLoS Genet.">
        <title>Population sequencing reveals clonal diversity and ancestral inbreeding in the grapevine cultivar Chardonnay.</title>
        <authorList>
            <person name="Roach M.J."/>
            <person name="Johnson D.L."/>
            <person name="Bohlmann J."/>
            <person name="van Vuuren H.J."/>
            <person name="Jones S.J."/>
            <person name="Pretorius I.S."/>
            <person name="Schmidt S.A."/>
            <person name="Borneman A.R."/>
        </authorList>
    </citation>
    <scope>NUCLEOTIDE SEQUENCE [LARGE SCALE GENOMIC DNA]</scope>
    <source>
        <strain evidence="2">cv. Chardonnay</strain>
        <tissue evidence="1">Leaf</tissue>
    </source>
</reference>
<sequence>MRDLPSNFFKDAAHVLLENGAAYVFLLNSRTASSSIWCALMFQPKVHAWYSPYAGKVLENSVVTLHDTVEILWKLGCGPLKSYRRGGCLRVDWLSSTHDVFPNDQKNAHTCVLVLPVEMAVNSLAFSWRIRGDPIPGYEDLEASKE</sequence>
<dbReference type="AlphaFoldDB" id="A0A438BRQ2"/>
<protein>
    <submittedName>
        <fullName evidence="1">Uncharacterized protein</fullName>
    </submittedName>
</protein>
<name>A0A438BRQ2_VITVI</name>
<accession>A0A438BRQ2</accession>
<dbReference type="Proteomes" id="UP000288805">
    <property type="component" value="Unassembled WGS sequence"/>
</dbReference>
<proteinExistence type="predicted"/>